<dbReference type="Gene3D" id="3.10.450.50">
    <property type="match status" value="1"/>
</dbReference>
<proteinExistence type="predicted"/>
<reference evidence="2 3" key="1">
    <citation type="submission" date="2023-07" db="EMBL/GenBank/DDBJ databases">
        <authorList>
            <person name="Girao M."/>
            <person name="Carvalho M.F."/>
        </authorList>
    </citation>
    <scope>NUCLEOTIDE SEQUENCE [LARGE SCALE GENOMIC DNA]</scope>
    <source>
        <strain evidence="2 3">66/93</strain>
    </source>
</reference>
<comment type="caution">
    <text evidence="2">The sequence shown here is derived from an EMBL/GenBank/DDBJ whole genome shotgun (WGS) entry which is preliminary data.</text>
</comment>
<evidence type="ECO:0000313" key="3">
    <source>
        <dbReference type="Proteomes" id="UP001348641"/>
    </source>
</evidence>
<dbReference type="NCBIfam" id="TIGR02246">
    <property type="entry name" value="SgcJ/EcaC family oxidoreductase"/>
    <property type="match status" value="1"/>
</dbReference>
<dbReference type="InterPro" id="IPR027843">
    <property type="entry name" value="DUF4440"/>
</dbReference>
<protein>
    <submittedName>
        <fullName evidence="2">SgcJ/EcaC family oxidoreductase</fullName>
    </submittedName>
</protein>
<name>A0ABU7KIA7_9ACTN</name>
<evidence type="ECO:0000259" key="1">
    <source>
        <dbReference type="Pfam" id="PF14534"/>
    </source>
</evidence>
<dbReference type="RefSeq" id="WP_330156342.1">
    <property type="nucleotide sequence ID" value="NZ_BAAAJA010000006.1"/>
</dbReference>
<gene>
    <name evidence="2" type="ORF">Q8A49_00815</name>
</gene>
<feature type="domain" description="DUF4440" evidence="1">
    <location>
        <begin position="27"/>
        <end position="129"/>
    </location>
</feature>
<accession>A0ABU7KIA7</accession>
<dbReference type="EMBL" id="JAUUCC010000001">
    <property type="protein sequence ID" value="MEE2049035.1"/>
    <property type="molecule type" value="Genomic_DNA"/>
</dbReference>
<organism evidence="2 3">
    <name type="scientific">Nocardiopsis tropica</name>
    <dbReference type="NCBI Taxonomy" id="109330"/>
    <lineage>
        <taxon>Bacteria</taxon>
        <taxon>Bacillati</taxon>
        <taxon>Actinomycetota</taxon>
        <taxon>Actinomycetes</taxon>
        <taxon>Streptosporangiales</taxon>
        <taxon>Nocardiopsidaceae</taxon>
        <taxon>Nocardiopsis</taxon>
    </lineage>
</organism>
<dbReference type="InterPro" id="IPR032710">
    <property type="entry name" value="NTF2-like_dom_sf"/>
</dbReference>
<dbReference type="Pfam" id="PF14534">
    <property type="entry name" value="DUF4440"/>
    <property type="match status" value="1"/>
</dbReference>
<sequence>MDTTSTTLPDRDTDERRIRDLVARADLAQNDPVALPALHTSDVVIVNFGGRRLFGLEAFTAAMAAALATPLKDVRTALRVDDIRFVARDVAHVSLTKTVFDGRPEAESSAPLEGVMSYLLVREGDDWRISLAQTTPVV</sequence>
<dbReference type="InterPro" id="IPR011944">
    <property type="entry name" value="Steroid_delta5-4_isomerase"/>
</dbReference>
<dbReference type="Proteomes" id="UP001348641">
    <property type="component" value="Unassembled WGS sequence"/>
</dbReference>
<evidence type="ECO:0000313" key="2">
    <source>
        <dbReference type="EMBL" id="MEE2049035.1"/>
    </source>
</evidence>
<dbReference type="SUPFAM" id="SSF54427">
    <property type="entry name" value="NTF2-like"/>
    <property type="match status" value="1"/>
</dbReference>